<dbReference type="InterPro" id="IPR016797">
    <property type="entry name" value="UCP021898"/>
</dbReference>
<dbReference type="InterPro" id="IPR046249">
    <property type="entry name" value="DUF6282"/>
</dbReference>
<dbReference type="Proteomes" id="UP001515683">
    <property type="component" value="Unassembled WGS sequence"/>
</dbReference>
<proteinExistence type="predicted"/>
<evidence type="ECO:0000313" key="1">
    <source>
        <dbReference type="EMBL" id="NIF20420.1"/>
    </source>
</evidence>
<dbReference type="RefSeq" id="WP_167012405.1">
    <property type="nucleotide sequence ID" value="NZ_VWXF01000001.1"/>
</dbReference>
<name>A0ABX0R4T7_9GAMM</name>
<dbReference type="PIRSF" id="PIRSF021898">
    <property type="entry name" value="UCP021898"/>
    <property type="match status" value="1"/>
</dbReference>
<protein>
    <submittedName>
        <fullName evidence="1">Uncharacterized protein</fullName>
    </submittedName>
</protein>
<dbReference type="Pfam" id="PF19799">
    <property type="entry name" value="DUF6282"/>
    <property type="match status" value="1"/>
</dbReference>
<sequence length="284" mass="31504">MSHQDHAFIDVHYHVNPDAYIRRHSAVQVGKLYAKFNGSVILKNHLGCTAAQAYEARQLGLPVYASVVLNEISGGISTRVVERSLAINGETPYRFIVHLPTVTGRKHTSTLQRATSHPVLSAHPVRPLTVSDESGKLTAATLDILRMARDYPLVTSTGHANANEVRHLVDAAVRFGVRLMLNQPANPMTGLSARDLAEIAQAPQVYIEQTALTYLLGYQSRDDYFQVLSEVPQVIYSSDLGQTSQPDIPEWLQLSQQWFEQSNTTAARQREVIFTTAQQMLSLS</sequence>
<dbReference type="EMBL" id="VWXF01000001">
    <property type="protein sequence ID" value="NIF20420.1"/>
    <property type="molecule type" value="Genomic_DNA"/>
</dbReference>
<keyword evidence="2" id="KW-1185">Reference proteome</keyword>
<dbReference type="Gene3D" id="3.20.20.140">
    <property type="entry name" value="Metal-dependent hydrolases"/>
    <property type="match status" value="1"/>
</dbReference>
<accession>A0ABX0R4T7</accession>
<evidence type="ECO:0000313" key="2">
    <source>
        <dbReference type="Proteomes" id="UP001515683"/>
    </source>
</evidence>
<gene>
    <name evidence="1" type="ORF">F3J40_02145</name>
</gene>
<comment type="caution">
    <text evidence="1">The sequence shown here is derived from an EMBL/GenBank/DDBJ whole genome shotgun (WGS) entry which is preliminary data.</text>
</comment>
<organism evidence="1 2">
    <name type="scientific">Candidatus Pantoea multigeneris</name>
    <dbReference type="NCBI Taxonomy" id="2608357"/>
    <lineage>
        <taxon>Bacteria</taxon>
        <taxon>Pseudomonadati</taxon>
        <taxon>Pseudomonadota</taxon>
        <taxon>Gammaproteobacteria</taxon>
        <taxon>Enterobacterales</taxon>
        <taxon>Erwiniaceae</taxon>
        <taxon>Pantoea</taxon>
    </lineage>
</organism>
<reference evidence="1 2" key="1">
    <citation type="journal article" date="2019" name="bioRxiv">
        <title>Bacteria contribute to plant secondary compound degradation in a generalist herbivore system.</title>
        <authorList>
            <person name="Francoeur C.B."/>
            <person name="Khadempour L."/>
            <person name="Moreira-Soto R.D."/>
            <person name="Gotting K."/>
            <person name="Book A.J."/>
            <person name="Pinto-Tomas A.A."/>
            <person name="Keefover-Ring K."/>
            <person name="Currie C.R."/>
        </authorList>
    </citation>
    <scope>NUCLEOTIDE SEQUENCE [LARGE SCALE GENOMIC DNA]</scope>
    <source>
        <strain evidence="1">Acro-835</strain>
    </source>
</reference>